<keyword evidence="9" id="KW-1133">Transmembrane helix</keyword>
<name>A0ABV2VKD2_9ACTN</name>
<evidence type="ECO:0000313" key="14">
    <source>
        <dbReference type="Proteomes" id="UP001550348"/>
    </source>
</evidence>
<dbReference type="CDD" id="cd16917">
    <property type="entry name" value="HATPase_UhpB-NarQ-NarX-like"/>
    <property type="match status" value="1"/>
</dbReference>
<evidence type="ECO:0000313" key="13">
    <source>
        <dbReference type="EMBL" id="MEU0152051.1"/>
    </source>
</evidence>
<evidence type="ECO:0000256" key="8">
    <source>
        <dbReference type="ARBA" id="ARBA00023012"/>
    </source>
</evidence>
<keyword evidence="3" id="KW-0597">Phosphoprotein</keyword>
<protein>
    <recommendedName>
        <fullName evidence="2">histidine kinase</fullName>
        <ecNumber evidence="2">2.7.13.3</ecNumber>
    </recommendedName>
</protein>
<gene>
    <name evidence="13" type="ORF">ABZ071_09005</name>
</gene>
<keyword evidence="9" id="KW-0472">Membrane</keyword>
<dbReference type="InterPro" id="IPR003594">
    <property type="entry name" value="HATPase_dom"/>
</dbReference>
<evidence type="ECO:0000256" key="1">
    <source>
        <dbReference type="ARBA" id="ARBA00000085"/>
    </source>
</evidence>
<proteinExistence type="predicted"/>
<dbReference type="InterPro" id="IPR025828">
    <property type="entry name" value="Put_sensor_dom"/>
</dbReference>
<dbReference type="InterPro" id="IPR036890">
    <property type="entry name" value="HATPase_C_sf"/>
</dbReference>
<evidence type="ECO:0000256" key="7">
    <source>
        <dbReference type="ARBA" id="ARBA00022840"/>
    </source>
</evidence>
<feature type="domain" description="Signal transduction histidine kinase subgroup 3 dimerisation and phosphoacceptor" evidence="11">
    <location>
        <begin position="227"/>
        <end position="294"/>
    </location>
</feature>
<dbReference type="Proteomes" id="UP001550348">
    <property type="component" value="Unassembled WGS sequence"/>
</dbReference>
<feature type="transmembrane region" description="Helical" evidence="9">
    <location>
        <begin position="165"/>
        <end position="187"/>
    </location>
</feature>
<organism evidence="13 14">
    <name type="scientific">Micromonospora fulviviridis</name>
    <dbReference type="NCBI Taxonomy" id="47860"/>
    <lineage>
        <taxon>Bacteria</taxon>
        <taxon>Bacillati</taxon>
        <taxon>Actinomycetota</taxon>
        <taxon>Actinomycetes</taxon>
        <taxon>Micromonosporales</taxon>
        <taxon>Micromonosporaceae</taxon>
        <taxon>Micromonospora</taxon>
    </lineage>
</organism>
<dbReference type="EC" id="2.7.13.3" evidence="2"/>
<keyword evidence="14" id="KW-1185">Reference proteome</keyword>
<evidence type="ECO:0000256" key="4">
    <source>
        <dbReference type="ARBA" id="ARBA00022679"/>
    </source>
</evidence>
<evidence type="ECO:0000259" key="10">
    <source>
        <dbReference type="Pfam" id="PF02518"/>
    </source>
</evidence>
<dbReference type="PANTHER" id="PTHR24421">
    <property type="entry name" value="NITRATE/NITRITE SENSOR PROTEIN NARX-RELATED"/>
    <property type="match status" value="1"/>
</dbReference>
<keyword evidence="4" id="KW-0808">Transferase</keyword>
<keyword evidence="5" id="KW-0547">Nucleotide-binding</keyword>
<feature type="transmembrane region" description="Helical" evidence="9">
    <location>
        <begin position="118"/>
        <end position="145"/>
    </location>
</feature>
<keyword evidence="6" id="KW-0418">Kinase</keyword>
<reference evidence="13 14" key="1">
    <citation type="submission" date="2024-06" db="EMBL/GenBank/DDBJ databases">
        <title>The Natural Products Discovery Center: Release of the First 8490 Sequenced Strains for Exploring Actinobacteria Biosynthetic Diversity.</title>
        <authorList>
            <person name="Kalkreuter E."/>
            <person name="Kautsar S.A."/>
            <person name="Yang D."/>
            <person name="Bader C.D."/>
            <person name="Teijaro C.N."/>
            <person name="Fluegel L."/>
            <person name="Davis C.M."/>
            <person name="Simpson J.R."/>
            <person name="Lauterbach L."/>
            <person name="Steele A.D."/>
            <person name="Gui C."/>
            <person name="Meng S."/>
            <person name="Li G."/>
            <person name="Viehrig K."/>
            <person name="Ye F."/>
            <person name="Su P."/>
            <person name="Kiefer A.F."/>
            <person name="Nichols A."/>
            <person name="Cepeda A.J."/>
            <person name="Yan W."/>
            <person name="Fan B."/>
            <person name="Jiang Y."/>
            <person name="Adhikari A."/>
            <person name="Zheng C.-J."/>
            <person name="Schuster L."/>
            <person name="Cowan T.M."/>
            <person name="Smanski M.J."/>
            <person name="Chevrette M.G."/>
            <person name="De Carvalho L.P.S."/>
            <person name="Shen B."/>
        </authorList>
    </citation>
    <scope>NUCLEOTIDE SEQUENCE [LARGE SCALE GENOMIC DNA]</scope>
    <source>
        <strain evidence="13 14">NPDC006286</strain>
    </source>
</reference>
<dbReference type="Pfam" id="PF07730">
    <property type="entry name" value="HisKA_3"/>
    <property type="match status" value="1"/>
</dbReference>
<comment type="caution">
    <text evidence="13">The sequence shown here is derived from an EMBL/GenBank/DDBJ whole genome shotgun (WGS) entry which is preliminary data.</text>
</comment>
<dbReference type="PANTHER" id="PTHR24421:SF10">
    <property type="entry name" value="NITRATE_NITRITE SENSOR PROTEIN NARQ"/>
    <property type="match status" value="1"/>
</dbReference>
<feature type="transmembrane region" description="Helical" evidence="9">
    <location>
        <begin position="32"/>
        <end position="60"/>
    </location>
</feature>
<evidence type="ECO:0000259" key="11">
    <source>
        <dbReference type="Pfam" id="PF07730"/>
    </source>
</evidence>
<keyword evidence="7" id="KW-0067">ATP-binding</keyword>
<dbReference type="Gene3D" id="1.20.5.1930">
    <property type="match status" value="1"/>
</dbReference>
<sequence length="429" mass="45433">MTGLSDGPGRARRWLALGRCHLLSWLTVLESLVGIAAVGAVLTLPVGIGFVLVTPAATALRRVSERARGWAGRWSGVTIDPPDPLPASGAPSRLLRSTAVLGAEGFWRDLAWAVVDPLVGGLLVAVPLCLVWYGAFGVLVQPFLWPVLGPDNWYAFIPVDGTVTMLAALVLGAAFVALGVLCAPPALRLHARWTRALLTAPRHAALTRRVAHLADTRSEALDAQAAELQRIERDLHDGPQARLVAMGMTLDRAARLLDSDLAEARRLLLDARAASGRARHELRDLVRGINPPVLADRGLGDAVRALALDSLLDVDVRADLPGRLPVPLESAVYFAVTELLANTAKHAGARTVRIVLEHSGSALRVTVTDDGHGGADFARGTGLRGLQRRLDRFDGILVIHSPPGGPTTATMEIPCVLSSPKTSSSSVTG</sequence>
<evidence type="ECO:0000256" key="9">
    <source>
        <dbReference type="SAM" id="Phobius"/>
    </source>
</evidence>
<feature type="domain" description="Putative sensor" evidence="12">
    <location>
        <begin position="33"/>
        <end position="198"/>
    </location>
</feature>
<dbReference type="RefSeq" id="WP_355664040.1">
    <property type="nucleotide sequence ID" value="NZ_JBEXRX010000017.1"/>
</dbReference>
<dbReference type="Gene3D" id="3.30.565.10">
    <property type="entry name" value="Histidine kinase-like ATPase, C-terminal domain"/>
    <property type="match status" value="1"/>
</dbReference>
<evidence type="ECO:0000256" key="5">
    <source>
        <dbReference type="ARBA" id="ARBA00022741"/>
    </source>
</evidence>
<feature type="domain" description="Histidine kinase/HSP90-like ATPase" evidence="10">
    <location>
        <begin position="331"/>
        <end position="414"/>
    </location>
</feature>
<dbReference type="Pfam" id="PF02518">
    <property type="entry name" value="HATPase_c"/>
    <property type="match status" value="1"/>
</dbReference>
<dbReference type="SUPFAM" id="SSF55874">
    <property type="entry name" value="ATPase domain of HSP90 chaperone/DNA topoisomerase II/histidine kinase"/>
    <property type="match status" value="1"/>
</dbReference>
<dbReference type="EMBL" id="JBEXRX010000017">
    <property type="protein sequence ID" value="MEU0152051.1"/>
    <property type="molecule type" value="Genomic_DNA"/>
</dbReference>
<evidence type="ECO:0000256" key="2">
    <source>
        <dbReference type="ARBA" id="ARBA00012438"/>
    </source>
</evidence>
<dbReference type="InterPro" id="IPR011712">
    <property type="entry name" value="Sig_transdc_His_kin_sub3_dim/P"/>
</dbReference>
<comment type="catalytic activity">
    <reaction evidence="1">
        <text>ATP + protein L-histidine = ADP + protein N-phospho-L-histidine.</text>
        <dbReference type="EC" id="2.7.13.3"/>
    </reaction>
</comment>
<dbReference type="InterPro" id="IPR050482">
    <property type="entry name" value="Sensor_HK_TwoCompSys"/>
</dbReference>
<evidence type="ECO:0000256" key="6">
    <source>
        <dbReference type="ARBA" id="ARBA00022777"/>
    </source>
</evidence>
<evidence type="ECO:0000256" key="3">
    <source>
        <dbReference type="ARBA" id="ARBA00022553"/>
    </source>
</evidence>
<keyword evidence="9" id="KW-0812">Transmembrane</keyword>
<dbReference type="Pfam" id="PF13796">
    <property type="entry name" value="Sensor"/>
    <property type="match status" value="1"/>
</dbReference>
<evidence type="ECO:0000259" key="12">
    <source>
        <dbReference type="Pfam" id="PF13796"/>
    </source>
</evidence>
<keyword evidence="8" id="KW-0902">Two-component regulatory system</keyword>
<accession>A0ABV2VKD2</accession>